<dbReference type="Pfam" id="PF00248">
    <property type="entry name" value="Aldo_ket_red"/>
    <property type="match status" value="1"/>
</dbReference>
<protein>
    <recommendedName>
        <fullName evidence="2">NADP-dependent oxidoreductase domain-containing protein</fullName>
    </recommendedName>
</protein>
<organism evidence="3 4">
    <name type="scientific">Hymenoscyphus fraxineus</name>
    <dbReference type="NCBI Taxonomy" id="746836"/>
    <lineage>
        <taxon>Eukaryota</taxon>
        <taxon>Fungi</taxon>
        <taxon>Dikarya</taxon>
        <taxon>Ascomycota</taxon>
        <taxon>Pezizomycotina</taxon>
        <taxon>Leotiomycetes</taxon>
        <taxon>Helotiales</taxon>
        <taxon>Helotiaceae</taxon>
        <taxon>Hymenoscyphus</taxon>
    </lineage>
</organism>
<dbReference type="SUPFAM" id="SSF51430">
    <property type="entry name" value="NAD(P)-linked oxidoreductase"/>
    <property type="match status" value="1"/>
</dbReference>
<keyword evidence="1" id="KW-0560">Oxidoreductase</keyword>
<dbReference type="EMBL" id="CAJVRL010000103">
    <property type="protein sequence ID" value="CAG8960718.1"/>
    <property type="molecule type" value="Genomic_DNA"/>
</dbReference>
<dbReference type="GO" id="GO:0016491">
    <property type="term" value="F:oxidoreductase activity"/>
    <property type="evidence" value="ECO:0007669"/>
    <property type="project" value="UniProtKB-KW"/>
</dbReference>
<dbReference type="InterPro" id="IPR050523">
    <property type="entry name" value="AKR_Detox_Biosynth"/>
</dbReference>
<dbReference type="CDD" id="cd19075">
    <property type="entry name" value="AKR_AKR7A1-5"/>
    <property type="match status" value="1"/>
</dbReference>
<evidence type="ECO:0000259" key="2">
    <source>
        <dbReference type="Pfam" id="PF00248"/>
    </source>
</evidence>
<sequence length="341" mass="38317">MAPPKTTMKVVFGSMTIGKPDTLGARVHTAEEGAKIIDTFQAHGHSEIDTARVYGNGTTEELLAAIDWQKRGIVMATKLYPNGASALSVKAGALSYTHTPEDVHRGFEDSVKALGCEKIDMFYLHGPDRTHPFEDALRAVNELYVAGKFKRWGVSNYQSWEVAKMCEICEKNGWVKPVAYQGVYHALQRRIEDELFPCLRHYGISFYAFQPLAGGFLTGRYTRDMEADSIEKGSRFDKNTAQGAMTRSRYWHDEYFDALDILKAAADKHQLTLGEVALRWMEHHSMMKPEHGDAIIVGASSVKHLEDNLTDLEKGPLPEDVLVALEEGWKKVRGIAPKYWH</sequence>
<comment type="caution">
    <text evidence="3">The sequence shown here is derived from an EMBL/GenBank/DDBJ whole genome shotgun (WGS) entry which is preliminary data.</text>
</comment>
<keyword evidence="4" id="KW-1185">Reference proteome</keyword>
<dbReference type="Gene3D" id="3.20.20.100">
    <property type="entry name" value="NADP-dependent oxidoreductase domain"/>
    <property type="match status" value="1"/>
</dbReference>
<evidence type="ECO:0000313" key="3">
    <source>
        <dbReference type="EMBL" id="CAG8960718.1"/>
    </source>
</evidence>
<evidence type="ECO:0000313" key="4">
    <source>
        <dbReference type="Proteomes" id="UP000696280"/>
    </source>
</evidence>
<name>A0A9N9LA32_9HELO</name>
<dbReference type="PANTHER" id="PTHR43364">
    <property type="entry name" value="NADH-SPECIFIC METHYLGLYOXAL REDUCTASE-RELATED"/>
    <property type="match status" value="1"/>
</dbReference>
<dbReference type="AlphaFoldDB" id="A0A9N9LA32"/>
<dbReference type="Proteomes" id="UP000696280">
    <property type="component" value="Unassembled WGS sequence"/>
</dbReference>
<dbReference type="OrthoDB" id="48988at2759"/>
<dbReference type="InterPro" id="IPR023210">
    <property type="entry name" value="NADP_OxRdtase_dom"/>
</dbReference>
<accession>A0A9N9LA32</accession>
<dbReference type="InterPro" id="IPR036812">
    <property type="entry name" value="NAD(P)_OxRdtase_dom_sf"/>
</dbReference>
<evidence type="ECO:0000256" key="1">
    <source>
        <dbReference type="ARBA" id="ARBA00023002"/>
    </source>
</evidence>
<proteinExistence type="predicted"/>
<reference evidence="3" key="1">
    <citation type="submission" date="2021-07" db="EMBL/GenBank/DDBJ databases">
        <authorList>
            <person name="Durling M."/>
        </authorList>
    </citation>
    <scope>NUCLEOTIDE SEQUENCE</scope>
</reference>
<feature type="domain" description="NADP-dependent oxidoreductase" evidence="2">
    <location>
        <begin position="9"/>
        <end position="327"/>
    </location>
</feature>
<dbReference type="PANTHER" id="PTHR43364:SF4">
    <property type="entry name" value="NAD(P)-LINKED OXIDOREDUCTASE SUPERFAMILY PROTEIN"/>
    <property type="match status" value="1"/>
</dbReference>
<gene>
    <name evidence="3" type="ORF">HYFRA_00002254</name>
</gene>